<evidence type="ECO:0000256" key="4">
    <source>
        <dbReference type="ARBA" id="ARBA00022729"/>
    </source>
</evidence>
<dbReference type="Gene3D" id="3.40.190.10">
    <property type="entry name" value="Periplasmic binding protein-like II"/>
    <property type="match status" value="1"/>
</dbReference>
<organism evidence="7 8">
    <name type="scientific">Clostridium botulinum C/D str. DC5</name>
    <dbReference type="NCBI Taxonomy" id="1443128"/>
    <lineage>
        <taxon>Bacteria</taxon>
        <taxon>Bacillati</taxon>
        <taxon>Bacillota</taxon>
        <taxon>Clostridia</taxon>
        <taxon>Eubacteriales</taxon>
        <taxon>Clostridiaceae</taxon>
        <taxon>Clostridium</taxon>
    </lineage>
</organism>
<feature type="domain" description="Solute-binding protein family 5" evidence="6">
    <location>
        <begin position="82"/>
        <end position="475"/>
    </location>
</feature>
<dbReference type="AlphaFoldDB" id="A0A0A0IET0"/>
<evidence type="ECO:0000259" key="6">
    <source>
        <dbReference type="Pfam" id="PF00496"/>
    </source>
</evidence>
<dbReference type="GO" id="GO:1904680">
    <property type="term" value="F:peptide transmembrane transporter activity"/>
    <property type="evidence" value="ECO:0007669"/>
    <property type="project" value="TreeGrafter"/>
</dbReference>
<dbReference type="PROSITE" id="PS51257">
    <property type="entry name" value="PROKAR_LIPOPROTEIN"/>
    <property type="match status" value="1"/>
</dbReference>
<dbReference type="PANTHER" id="PTHR30290">
    <property type="entry name" value="PERIPLASMIC BINDING COMPONENT OF ABC TRANSPORTER"/>
    <property type="match status" value="1"/>
</dbReference>
<dbReference type="EMBL" id="JDRY01000033">
    <property type="protein sequence ID" value="KGM99492.1"/>
    <property type="molecule type" value="Genomic_DNA"/>
</dbReference>
<dbReference type="InterPro" id="IPR039424">
    <property type="entry name" value="SBP_5"/>
</dbReference>
<dbReference type="Gene3D" id="3.90.76.10">
    <property type="entry name" value="Dipeptide-binding Protein, Domain 1"/>
    <property type="match status" value="1"/>
</dbReference>
<feature type="signal peptide" evidence="5">
    <location>
        <begin position="1"/>
        <end position="21"/>
    </location>
</feature>
<accession>A0A0A0IET0</accession>
<dbReference type="SUPFAM" id="SSF53850">
    <property type="entry name" value="Periplasmic binding protein-like II"/>
    <property type="match status" value="1"/>
</dbReference>
<dbReference type="GO" id="GO:0030313">
    <property type="term" value="C:cell envelope"/>
    <property type="evidence" value="ECO:0007669"/>
    <property type="project" value="UniProtKB-SubCell"/>
</dbReference>
<dbReference type="PANTHER" id="PTHR30290:SF10">
    <property type="entry name" value="PERIPLASMIC OLIGOPEPTIDE-BINDING PROTEIN-RELATED"/>
    <property type="match status" value="1"/>
</dbReference>
<evidence type="ECO:0000256" key="2">
    <source>
        <dbReference type="ARBA" id="ARBA00005695"/>
    </source>
</evidence>
<gene>
    <name evidence="7" type="ORF">Z955_06570</name>
</gene>
<sequence length="555" mass="62140">MKKKVLAVLLTTALATTMLFTGCGSKQGANGAGNKSAQSGGTLNVDLAEIKTLDSAQGQDTASGTAVNAAFEGLTRLNNKKVELAAAKECKVSDDKKTYTFTLKDLKWTDGKPVTAKDFEYAWKRLVDPKTKAPFSTFINGVVKNATKISTGKGKVEELGVKAKDDKTLVVELEKPVPYFEEQLAHTVLFPQRKDIVEAQGDKYGSDPTKMVFNGPFVIESWQKGGKTVLKKNDKYYDTSNVKLDKITLQDIKELPTKYQMFSSKQLDLIQGTGEYAEKLKKDTDAGKCNLRVGKTLSTFYMMFNMNGKNKLLMNPKIRLALSLAIDRETYVNKIYKRGFVSYGLIPDTMKCGDKDFRKEVPEPLKAIANQNKDPKALFIEGLKELKMDPDPSKYTLNYMEQDSDAFRKQCAEYYQNQWKTKIGVNITIKQPASFADYLTKCQAGEFDIAVSGWIADFNDPFSMMANFMKNDGNNHSKYYNSKYEENVKKAEQESDSSKRLELFKQAENILVAEDAGIAPIFSKDVRVAEQKKVKGVQNPACGCEYEFKWASVEK</sequence>
<evidence type="ECO:0000256" key="3">
    <source>
        <dbReference type="ARBA" id="ARBA00022448"/>
    </source>
</evidence>
<protein>
    <submittedName>
        <fullName evidence="7">Peptide ABC transporter substrate-binding protein</fullName>
    </submittedName>
</protein>
<comment type="similarity">
    <text evidence="2">Belongs to the bacterial solute-binding protein 5 family.</text>
</comment>
<dbReference type="GO" id="GO:0042597">
    <property type="term" value="C:periplasmic space"/>
    <property type="evidence" value="ECO:0007669"/>
    <property type="project" value="UniProtKB-ARBA"/>
</dbReference>
<dbReference type="CDD" id="cd08504">
    <property type="entry name" value="PBP2_OppA"/>
    <property type="match status" value="1"/>
</dbReference>
<dbReference type="InterPro" id="IPR000914">
    <property type="entry name" value="SBP_5_dom"/>
</dbReference>
<proteinExistence type="inferred from homology"/>
<dbReference type="Pfam" id="PF00496">
    <property type="entry name" value="SBP_bac_5"/>
    <property type="match status" value="1"/>
</dbReference>
<dbReference type="RefSeq" id="WP_039257827.1">
    <property type="nucleotide sequence ID" value="NZ_JDRY01000033.1"/>
</dbReference>
<dbReference type="Proteomes" id="UP000030014">
    <property type="component" value="Unassembled WGS sequence"/>
</dbReference>
<dbReference type="PIRSF" id="PIRSF002741">
    <property type="entry name" value="MppA"/>
    <property type="match status" value="1"/>
</dbReference>
<reference evidence="7 8" key="1">
    <citation type="submission" date="2014-01" db="EMBL/GenBank/DDBJ databases">
        <title>Plasmidome dynamics in the species complex Clostridium novyi sensu lato converts strains of independent lineages into distinctly different pathogens.</title>
        <authorList>
            <person name="Skarin H."/>
            <person name="Segerman B."/>
        </authorList>
    </citation>
    <scope>NUCLEOTIDE SEQUENCE [LARGE SCALE GENOMIC DNA]</scope>
    <source>
        <strain evidence="7 8">DC5</strain>
    </source>
</reference>
<comment type="subcellular location">
    <subcellularLocation>
        <location evidence="1">Cell envelope</location>
    </subcellularLocation>
</comment>
<dbReference type="GO" id="GO:0015833">
    <property type="term" value="P:peptide transport"/>
    <property type="evidence" value="ECO:0007669"/>
    <property type="project" value="TreeGrafter"/>
</dbReference>
<dbReference type="InterPro" id="IPR030678">
    <property type="entry name" value="Peptide/Ni-bd"/>
</dbReference>
<comment type="caution">
    <text evidence="7">The sequence shown here is derived from an EMBL/GenBank/DDBJ whole genome shotgun (WGS) entry which is preliminary data.</text>
</comment>
<dbReference type="GO" id="GO:0043190">
    <property type="term" value="C:ATP-binding cassette (ABC) transporter complex"/>
    <property type="evidence" value="ECO:0007669"/>
    <property type="project" value="InterPro"/>
</dbReference>
<dbReference type="Gene3D" id="3.10.105.10">
    <property type="entry name" value="Dipeptide-binding Protein, Domain 3"/>
    <property type="match status" value="1"/>
</dbReference>
<evidence type="ECO:0000256" key="5">
    <source>
        <dbReference type="SAM" id="SignalP"/>
    </source>
</evidence>
<keyword evidence="3" id="KW-0813">Transport</keyword>
<keyword evidence="4 5" id="KW-0732">Signal</keyword>
<evidence type="ECO:0000256" key="1">
    <source>
        <dbReference type="ARBA" id="ARBA00004196"/>
    </source>
</evidence>
<dbReference type="FunFam" id="3.90.76.10:FF:000001">
    <property type="entry name" value="Oligopeptide ABC transporter substrate-binding protein"/>
    <property type="match status" value="1"/>
</dbReference>
<evidence type="ECO:0000313" key="8">
    <source>
        <dbReference type="Proteomes" id="UP000030014"/>
    </source>
</evidence>
<feature type="chain" id="PRO_5038704334" evidence="5">
    <location>
        <begin position="22"/>
        <end position="555"/>
    </location>
</feature>
<evidence type="ECO:0000313" key="7">
    <source>
        <dbReference type="EMBL" id="KGM99492.1"/>
    </source>
</evidence>
<name>A0A0A0IET0_CLOBO</name>